<proteinExistence type="predicted"/>
<name>A0A9P7YLW0_9HELO</name>
<sequence length="365" mass="40536">MAPRSFLALGSCHASLFSSRENLGFRQLQACALHGSANNMSGPEHGFLDSHRQSPNARRHVRISTTQASRQTPARRQHVWVWDEIQGRQAPRVSLIMDHRAVVAKPRRFPPEGSSVGFPNTSQLDGTPALARRCCEKYFRAVAALFRRSTPGPDPMNAGAAPSPALTAQCVLRIKREGGEIHSPSWRQFMSSSNPKREVPSLLSRIRGRENLPPFTSMQEPPMPLTKSPPAAWAPGTLNFRNALQGRVRRRRSIVAAVVACICCRSRLGRRETRSARRPGGRNPMLSLSLSLAAAARTGDQTAPGIWIRQATASSTRPRLGTGERYWRWWAEDVQYASCFLGRGGAFIRDLRASVHEVLDTCDWF</sequence>
<comment type="caution">
    <text evidence="2">The sequence shown here is derived from an EMBL/GenBank/DDBJ whole genome shotgun (WGS) entry which is preliminary data.</text>
</comment>
<dbReference type="EMBL" id="MU251414">
    <property type="protein sequence ID" value="KAG9236153.1"/>
    <property type="molecule type" value="Genomic_DNA"/>
</dbReference>
<protein>
    <submittedName>
        <fullName evidence="2">Uncharacterized protein</fullName>
    </submittedName>
</protein>
<reference evidence="2" key="1">
    <citation type="journal article" date="2021" name="IMA Fungus">
        <title>Genomic characterization of three marine fungi, including Emericellopsis atlantica sp. nov. with signatures of a generalist lifestyle and marine biomass degradation.</title>
        <authorList>
            <person name="Hagestad O.C."/>
            <person name="Hou L."/>
            <person name="Andersen J.H."/>
            <person name="Hansen E.H."/>
            <person name="Altermark B."/>
            <person name="Li C."/>
            <person name="Kuhnert E."/>
            <person name="Cox R.J."/>
            <person name="Crous P.W."/>
            <person name="Spatafora J.W."/>
            <person name="Lail K."/>
            <person name="Amirebrahimi M."/>
            <person name="Lipzen A."/>
            <person name="Pangilinan J."/>
            <person name="Andreopoulos W."/>
            <person name="Hayes R.D."/>
            <person name="Ng V."/>
            <person name="Grigoriev I.V."/>
            <person name="Jackson S.A."/>
            <person name="Sutton T.D.S."/>
            <person name="Dobson A.D.W."/>
            <person name="Rama T."/>
        </authorList>
    </citation>
    <scope>NUCLEOTIDE SEQUENCE</scope>
    <source>
        <strain evidence="2">TRa018bII</strain>
    </source>
</reference>
<keyword evidence="3" id="KW-1185">Reference proteome</keyword>
<organism evidence="2 3">
    <name type="scientific">Amylocarpus encephaloides</name>
    <dbReference type="NCBI Taxonomy" id="45428"/>
    <lineage>
        <taxon>Eukaryota</taxon>
        <taxon>Fungi</taxon>
        <taxon>Dikarya</taxon>
        <taxon>Ascomycota</taxon>
        <taxon>Pezizomycotina</taxon>
        <taxon>Leotiomycetes</taxon>
        <taxon>Helotiales</taxon>
        <taxon>Helotiales incertae sedis</taxon>
        <taxon>Amylocarpus</taxon>
    </lineage>
</organism>
<feature type="region of interest" description="Disordered" evidence="1">
    <location>
        <begin position="211"/>
        <end position="230"/>
    </location>
</feature>
<evidence type="ECO:0000256" key="1">
    <source>
        <dbReference type="SAM" id="MobiDB-lite"/>
    </source>
</evidence>
<gene>
    <name evidence="2" type="ORF">BJ875DRAFT_526835</name>
</gene>
<evidence type="ECO:0000313" key="2">
    <source>
        <dbReference type="EMBL" id="KAG9236153.1"/>
    </source>
</evidence>
<dbReference type="Proteomes" id="UP000824998">
    <property type="component" value="Unassembled WGS sequence"/>
</dbReference>
<accession>A0A9P7YLW0</accession>
<evidence type="ECO:0000313" key="3">
    <source>
        <dbReference type="Proteomes" id="UP000824998"/>
    </source>
</evidence>
<dbReference type="AlphaFoldDB" id="A0A9P7YLW0"/>